<feature type="site" description="Important for enzyme activity" evidence="9">
    <location>
        <position position="341"/>
    </location>
</feature>
<evidence type="ECO:0000256" key="3">
    <source>
        <dbReference type="ARBA" id="ARBA00012385"/>
    </source>
</evidence>
<evidence type="ECO:0000256" key="5">
    <source>
        <dbReference type="ARBA" id="ARBA00022827"/>
    </source>
</evidence>
<evidence type="ECO:0000256" key="9">
    <source>
        <dbReference type="PIRSR" id="PIRSR625650-4"/>
    </source>
</evidence>
<comment type="pathway">
    <text evidence="1 10">Glycerolipid metabolism; ether lipid biosynthesis.</text>
</comment>
<dbReference type="PANTHER" id="PTHR46568">
    <property type="entry name" value="ALKYLDIHYDROXYACETONEPHOSPHATE SYNTHASE, PEROXISOMAL"/>
    <property type="match status" value="1"/>
</dbReference>
<comment type="function">
    <text evidence="10">Catalyzes the exchange of an acyl for a long-chain alkyl group and the formation of the ether bond in the biosynthesis of ether phospholipids.</text>
</comment>
<comment type="subcellular location">
    <subcellularLocation>
        <location evidence="10">Peroxisome</location>
    </subcellularLocation>
</comment>
<dbReference type="SUPFAM" id="SSF55103">
    <property type="entry name" value="FAD-linked oxidases, C-terminal domain"/>
    <property type="match status" value="1"/>
</dbReference>
<feature type="binding site" evidence="8">
    <location>
        <begin position="227"/>
        <end position="233"/>
    </location>
    <ligand>
        <name>FAD</name>
        <dbReference type="ChEBI" id="CHEBI:57692"/>
    </ligand>
</feature>
<proteinExistence type="inferred from homology"/>
<dbReference type="PANTHER" id="PTHR46568:SF1">
    <property type="entry name" value="ALKYLDIHYDROXYACETONEPHOSPHATE SYNTHASE, PEROXISOMAL"/>
    <property type="match status" value="1"/>
</dbReference>
<keyword evidence="10" id="KW-0576">Peroxisome</keyword>
<dbReference type="InterPro" id="IPR016166">
    <property type="entry name" value="FAD-bd_PCMH"/>
</dbReference>
<feature type="binding site" evidence="7">
    <location>
        <position position="436"/>
    </location>
    <ligand>
        <name>substrate</name>
    </ligand>
</feature>
<evidence type="ECO:0000256" key="1">
    <source>
        <dbReference type="ARBA" id="ARBA00004670"/>
    </source>
</evidence>
<dbReference type="AlphaFoldDB" id="G0UNA6"/>
<dbReference type="InterPro" id="IPR006094">
    <property type="entry name" value="Oxid_FAD_bind_N"/>
</dbReference>
<keyword evidence="10" id="KW-0443">Lipid metabolism</keyword>
<feature type="domain" description="FAD-binding PCMH-type" evidence="11">
    <location>
        <begin position="125"/>
        <end position="306"/>
    </location>
</feature>
<evidence type="ECO:0000256" key="8">
    <source>
        <dbReference type="PIRSR" id="PIRSR625650-3"/>
    </source>
</evidence>
<comment type="catalytic activity">
    <reaction evidence="10">
        <text>a long chain fatty alcohol + a 1-acylglycerone 3-phosphate = a 1-O-alkylglycerone 3-phosphate + a long-chain fatty acid + H(+)</text>
        <dbReference type="Rhea" id="RHEA:36171"/>
        <dbReference type="ChEBI" id="CHEBI:15378"/>
        <dbReference type="ChEBI" id="CHEBI:17135"/>
        <dbReference type="ChEBI" id="CHEBI:57534"/>
        <dbReference type="ChEBI" id="CHEBI:57560"/>
        <dbReference type="ChEBI" id="CHEBI:73315"/>
        <dbReference type="EC" id="2.5.1.26"/>
    </reaction>
</comment>
<dbReference type="EC" id="2.5.1.26" evidence="3 10"/>
<organism evidence="12">
    <name type="scientific">Trypanosoma congolense (strain IL3000)</name>
    <dbReference type="NCBI Taxonomy" id="1068625"/>
    <lineage>
        <taxon>Eukaryota</taxon>
        <taxon>Discoba</taxon>
        <taxon>Euglenozoa</taxon>
        <taxon>Kinetoplastea</taxon>
        <taxon>Metakinetoplastina</taxon>
        <taxon>Trypanosomatida</taxon>
        <taxon>Trypanosomatidae</taxon>
        <taxon>Trypanosoma</taxon>
        <taxon>Nannomonas</taxon>
    </lineage>
</organism>
<reference evidence="12" key="1">
    <citation type="journal article" date="2012" name="Proc. Natl. Acad. Sci. U.S.A.">
        <title>Antigenic diversity is generated by distinct evolutionary mechanisms in African trypanosome species.</title>
        <authorList>
            <person name="Jackson A.P."/>
            <person name="Berry A."/>
            <person name="Aslett M."/>
            <person name="Allison H.C."/>
            <person name="Burton P."/>
            <person name="Vavrova-Anderson J."/>
            <person name="Brown R."/>
            <person name="Browne H."/>
            <person name="Corton N."/>
            <person name="Hauser H."/>
            <person name="Gamble J."/>
            <person name="Gilderthorp R."/>
            <person name="Marcello L."/>
            <person name="McQuillan J."/>
            <person name="Otto T.D."/>
            <person name="Quail M.A."/>
            <person name="Sanders M.J."/>
            <person name="van Tonder A."/>
            <person name="Ginger M.L."/>
            <person name="Field M.C."/>
            <person name="Barry J.D."/>
            <person name="Hertz-Fowler C."/>
            <person name="Berriman M."/>
        </authorList>
    </citation>
    <scope>NUCLEOTIDE SEQUENCE</scope>
    <source>
        <strain evidence="12">IL3000</strain>
    </source>
</reference>
<evidence type="ECO:0000256" key="7">
    <source>
        <dbReference type="PIRSR" id="PIRSR625650-2"/>
    </source>
</evidence>
<name>G0UNA6_TRYCI</name>
<gene>
    <name evidence="12" type="ORF">TCIL3000_6_980</name>
</gene>
<dbReference type="Pfam" id="PF01565">
    <property type="entry name" value="FAD_binding_4"/>
    <property type="match status" value="1"/>
</dbReference>
<dbReference type="GO" id="GO:0008610">
    <property type="term" value="P:lipid biosynthetic process"/>
    <property type="evidence" value="ECO:0007669"/>
    <property type="project" value="InterPro"/>
</dbReference>
<feature type="binding site" evidence="8">
    <location>
        <begin position="290"/>
        <end position="296"/>
    </location>
    <ligand>
        <name>FAD</name>
        <dbReference type="ChEBI" id="CHEBI:57692"/>
    </ligand>
</feature>
<comment type="similarity">
    <text evidence="2 10">Belongs to the FAD-binding oxidoreductase/transferase type 4 family.</text>
</comment>
<keyword evidence="4 10" id="KW-0285">Flavoprotein</keyword>
<dbReference type="EMBL" id="HE575319">
    <property type="protein sequence ID" value="CCC90866.1"/>
    <property type="molecule type" value="Genomic_DNA"/>
</dbReference>
<protein>
    <recommendedName>
        <fullName evidence="3 10">Alkylglycerone-phosphate synthase</fullName>
        <shortName evidence="10">Alkyl-DHAP synthase</shortName>
        <ecNumber evidence="3 10">2.5.1.26</ecNumber>
    </recommendedName>
</protein>
<keyword evidence="10" id="KW-0444">Lipid biosynthesis</keyword>
<comment type="subunit">
    <text evidence="10">Homodimer.</text>
</comment>
<sequence>MEERFEDVYQKLKWNGWGGADTYIRYDEANNVAIHINGKPMKHLLKFMKEEVLKRTKEVQIVSTPSVSKEEVVKLLSQPVINGPFVEELRQTLEKDQVRIDGFARLTHTFGKNYRDLWRVRRGMIDRAPDAVVLPNCHDDCKKIMELAHKHDVVIVPFGGGTNVTGGVEPNPFETRRMVVSVDVRRMKRMLFIDTESGLAVFEAGVLGPDMDEQLGRYGYMFGHDPDSYAHSTLGGWIAARGSGAMSNKYGDIENMIVSLKVVTPIGVVVTPPAARPCGVDLNAMFIGSEGAFGIVTEAVVKIERIPEVKHYEGWFFPSFEIAFAAFHACTRKGIHPCTMRLYDEDDTRLSFAASTDTGTISTLFSKCFKTYLSSLKGWDLSTLSLSVVGFEGTKAQTNCQRKELSGVFKSFGGICVGEKPGNTWQEKKYDLPYLRDFALSHNFWADVFETSVFYQDAIRCWRAVKKSFADIVRENGKTAWIGCHTAHQYRFGCCLYFTFIGEQCDENDLKIFLQIKQKAMEAMLQHKATLTHHHGIGYEHVPWMRRYHGEVGLDVIMRFKKVVDPKNICNTGKLLPSLPGEHEKAKAVEVRQRREMMFDKMGIPGAIRAHL</sequence>
<evidence type="ECO:0000256" key="2">
    <source>
        <dbReference type="ARBA" id="ARBA00008000"/>
    </source>
</evidence>
<evidence type="ECO:0000313" key="12">
    <source>
        <dbReference type="EMBL" id="CCC90866.1"/>
    </source>
</evidence>
<feature type="active site" description="Proton donor/acceptor" evidence="6">
    <location>
        <position position="497"/>
    </location>
</feature>
<dbReference type="Gene3D" id="3.30.465.10">
    <property type="match status" value="1"/>
</dbReference>
<comment type="cofactor">
    <cofactor evidence="8 10">
        <name>FAD</name>
        <dbReference type="ChEBI" id="CHEBI:57692"/>
    </cofactor>
</comment>
<dbReference type="InterPro" id="IPR016169">
    <property type="entry name" value="FAD-bd_PCMH_sub2"/>
</dbReference>
<dbReference type="PROSITE" id="PS51387">
    <property type="entry name" value="FAD_PCMH"/>
    <property type="match status" value="1"/>
</dbReference>
<dbReference type="Pfam" id="PF02913">
    <property type="entry name" value="FAD-oxidase_C"/>
    <property type="match status" value="1"/>
</dbReference>
<dbReference type="InterPro" id="IPR004113">
    <property type="entry name" value="FAD-bd_oxidored_4_C"/>
</dbReference>
<keyword evidence="10" id="KW-0808">Transferase</keyword>
<dbReference type="SUPFAM" id="SSF56176">
    <property type="entry name" value="FAD-binding/transporter-associated domain-like"/>
    <property type="match status" value="1"/>
</dbReference>
<dbReference type="InterPro" id="IPR036318">
    <property type="entry name" value="FAD-bd_PCMH-like_sf"/>
</dbReference>
<accession>G0UNA6</accession>
<dbReference type="Gene3D" id="3.30.300.330">
    <property type="match status" value="1"/>
</dbReference>
<dbReference type="InterPro" id="IPR025650">
    <property type="entry name" value="Alkyl-DHAP_Synthase"/>
</dbReference>
<dbReference type="GO" id="GO:0071949">
    <property type="term" value="F:FAD binding"/>
    <property type="evidence" value="ECO:0007669"/>
    <property type="project" value="InterPro"/>
</dbReference>
<evidence type="ECO:0000256" key="4">
    <source>
        <dbReference type="ARBA" id="ARBA00022630"/>
    </source>
</evidence>
<keyword evidence="5 8" id="KW-0274">FAD</keyword>
<dbReference type="Gene3D" id="1.10.45.10">
    <property type="entry name" value="Vanillyl-alcohol Oxidase, Chain A, domain 4"/>
    <property type="match status" value="1"/>
</dbReference>
<dbReference type="Gene3D" id="3.30.70.3450">
    <property type="match status" value="1"/>
</dbReference>
<dbReference type="VEuPathDB" id="TriTrypDB:TcIL3000_6_980"/>
<dbReference type="GO" id="GO:0005777">
    <property type="term" value="C:peroxisome"/>
    <property type="evidence" value="ECO:0007669"/>
    <property type="project" value="UniProtKB-SubCell"/>
</dbReference>
<dbReference type="InterPro" id="IPR016171">
    <property type="entry name" value="Vanillyl_alc_oxidase_C-sub2"/>
</dbReference>
<dbReference type="GO" id="GO:0008609">
    <property type="term" value="F:alkylglycerone-phosphate synthase activity"/>
    <property type="evidence" value="ECO:0007669"/>
    <property type="project" value="UniProtKB-EC"/>
</dbReference>
<evidence type="ECO:0000259" key="11">
    <source>
        <dbReference type="PROSITE" id="PS51387"/>
    </source>
</evidence>
<evidence type="ECO:0000256" key="6">
    <source>
        <dbReference type="PIRSR" id="PIRSR625650-1"/>
    </source>
</evidence>
<dbReference type="InterPro" id="IPR016164">
    <property type="entry name" value="FAD-linked_Oxase-like_C"/>
</dbReference>
<evidence type="ECO:0000256" key="10">
    <source>
        <dbReference type="RuleBase" id="RU363113"/>
    </source>
</evidence>